<protein>
    <submittedName>
        <fullName evidence="2">Uncharacterized protein</fullName>
    </submittedName>
</protein>
<name>S4NZ79_9NEOP</name>
<reference evidence="2" key="1">
    <citation type="journal article" date="2013" name="BMC Genomics">
        <title>Unscrambling butterfly oogenesis.</title>
        <authorList>
            <person name="Carter J.M."/>
            <person name="Baker S.C."/>
            <person name="Pink R."/>
            <person name="Carter D.R."/>
            <person name="Collins A."/>
            <person name="Tomlin J."/>
            <person name="Gibbs M."/>
            <person name="Breuker C.J."/>
        </authorList>
    </citation>
    <scope>NUCLEOTIDE SEQUENCE</scope>
    <source>
        <tissue evidence="2">Ovary</tissue>
    </source>
</reference>
<proteinExistence type="predicted"/>
<dbReference type="AlphaFoldDB" id="S4NZ79"/>
<organism evidence="2">
    <name type="scientific">Pararge aegeria</name>
    <name type="common">speckled wood butterfly</name>
    <dbReference type="NCBI Taxonomy" id="116150"/>
    <lineage>
        <taxon>Eukaryota</taxon>
        <taxon>Metazoa</taxon>
        <taxon>Ecdysozoa</taxon>
        <taxon>Arthropoda</taxon>
        <taxon>Hexapoda</taxon>
        <taxon>Insecta</taxon>
        <taxon>Pterygota</taxon>
        <taxon>Neoptera</taxon>
        <taxon>Endopterygota</taxon>
        <taxon>Lepidoptera</taxon>
        <taxon>Glossata</taxon>
        <taxon>Ditrysia</taxon>
        <taxon>Papilionoidea</taxon>
        <taxon>Nymphalidae</taxon>
        <taxon>Satyrinae</taxon>
        <taxon>Satyrini</taxon>
        <taxon>Parargina</taxon>
        <taxon>Pararge</taxon>
    </lineage>
</organism>
<evidence type="ECO:0000256" key="1">
    <source>
        <dbReference type="SAM" id="MobiDB-lite"/>
    </source>
</evidence>
<feature type="compositionally biased region" description="Basic and acidic residues" evidence="1">
    <location>
        <begin position="79"/>
        <end position="100"/>
    </location>
</feature>
<feature type="region of interest" description="Disordered" evidence="1">
    <location>
        <begin position="1"/>
        <end position="100"/>
    </location>
</feature>
<feature type="non-terminal residue" evidence="2">
    <location>
        <position position="131"/>
    </location>
</feature>
<sequence>MKKKEAKKKKRRAQSSSSSSSSSDSSDSESDGNKKSKKAKKKAQSAKKKAKRLRKRSSSDSARSFEEELFDENILNNIKTERLTDDEKVGHKMMEFSPRRQKPREIINVKELQNDFVGNIHIKQEIMEEIP</sequence>
<evidence type="ECO:0000313" key="2">
    <source>
        <dbReference type="EMBL" id="JAA84346.1"/>
    </source>
</evidence>
<reference evidence="2" key="2">
    <citation type="submission" date="2013-05" db="EMBL/GenBank/DDBJ databases">
        <authorList>
            <person name="Carter J.-M."/>
            <person name="Baker S.C."/>
            <person name="Pink R."/>
            <person name="Carter D.R.F."/>
            <person name="Collins A."/>
            <person name="Tomlin J."/>
            <person name="Gibbs M."/>
            <person name="Breuker C.J."/>
        </authorList>
    </citation>
    <scope>NUCLEOTIDE SEQUENCE</scope>
    <source>
        <tissue evidence="2">Ovary</tissue>
    </source>
</reference>
<dbReference type="EMBL" id="GAIX01008214">
    <property type="protein sequence ID" value="JAA84346.1"/>
    <property type="molecule type" value="Transcribed_RNA"/>
</dbReference>
<feature type="compositionally biased region" description="Low complexity" evidence="1">
    <location>
        <begin position="14"/>
        <end position="25"/>
    </location>
</feature>
<accession>S4NZ79</accession>
<feature type="compositionally biased region" description="Basic residues" evidence="1">
    <location>
        <begin position="1"/>
        <end position="13"/>
    </location>
</feature>
<feature type="compositionally biased region" description="Basic residues" evidence="1">
    <location>
        <begin position="35"/>
        <end position="56"/>
    </location>
</feature>